<comment type="caution">
    <text evidence="2">The sequence shown here is derived from an EMBL/GenBank/DDBJ whole genome shotgun (WGS) entry which is preliminary data.</text>
</comment>
<keyword evidence="1" id="KW-1133">Transmembrane helix</keyword>
<evidence type="ECO:0000313" key="2">
    <source>
        <dbReference type="EMBL" id="NYI49782.1"/>
    </source>
</evidence>
<organism evidence="2 3">
    <name type="scientific">Macellibacteroides fermentans</name>
    <dbReference type="NCBI Taxonomy" id="879969"/>
    <lineage>
        <taxon>Bacteria</taxon>
        <taxon>Pseudomonadati</taxon>
        <taxon>Bacteroidota</taxon>
        <taxon>Bacteroidia</taxon>
        <taxon>Bacteroidales</taxon>
        <taxon>Porphyromonadaceae</taxon>
        <taxon>Macellibacteroides</taxon>
    </lineage>
</organism>
<evidence type="ECO:0000256" key="1">
    <source>
        <dbReference type="SAM" id="Phobius"/>
    </source>
</evidence>
<protein>
    <submittedName>
        <fullName evidence="2">Uncharacterized protein (DUF2236 family)</fullName>
    </submittedName>
</protein>
<dbReference type="Proteomes" id="UP000574332">
    <property type="component" value="Unassembled WGS sequence"/>
</dbReference>
<keyword evidence="1" id="KW-0812">Transmembrane</keyword>
<gene>
    <name evidence="2" type="ORF">F5613_001860</name>
</gene>
<feature type="transmembrane region" description="Helical" evidence="1">
    <location>
        <begin position="24"/>
        <end position="45"/>
    </location>
</feature>
<dbReference type="EMBL" id="JACCCY010000002">
    <property type="protein sequence ID" value="NYI49782.1"/>
    <property type="molecule type" value="Genomic_DNA"/>
</dbReference>
<proteinExistence type="predicted"/>
<reference evidence="2 3" key="1">
    <citation type="submission" date="2020-07" db="EMBL/GenBank/DDBJ databases">
        <title>Genomic Encyclopedia of Type Strains, Phase IV (KMG-IV): sequencing the most valuable type-strain genomes for metagenomic binning, comparative biology and taxonomic classification.</title>
        <authorList>
            <person name="Goeker M."/>
        </authorList>
    </citation>
    <scope>NUCLEOTIDE SEQUENCE [LARGE SCALE GENOMIC DNA]</scope>
    <source>
        <strain evidence="2 3">DSM 23697</strain>
    </source>
</reference>
<keyword evidence="3" id="KW-1185">Reference proteome</keyword>
<dbReference type="AlphaFoldDB" id="A0A8E1ZY85"/>
<keyword evidence="1" id="KW-0472">Membrane</keyword>
<name>A0A8E1ZY85_9PORP</name>
<evidence type="ECO:0000313" key="3">
    <source>
        <dbReference type="Proteomes" id="UP000574332"/>
    </source>
</evidence>
<accession>A0A8E1ZY85</accession>
<sequence length="47" mass="5302">MQSPPWTRLIEPMGAIYWAHGPELLNWVLSTLIDITLVVSSYLFAGN</sequence>